<reference evidence="1 3" key="2">
    <citation type="submission" date="2018-11" db="EMBL/GenBank/DDBJ databases">
        <authorList>
            <consortium name="Pathogen Informatics"/>
        </authorList>
    </citation>
    <scope>NUCLEOTIDE SEQUENCE [LARGE SCALE GENOMIC DNA]</scope>
</reference>
<dbReference type="Proteomes" id="UP000274756">
    <property type="component" value="Unassembled WGS sequence"/>
</dbReference>
<name>A0A0N4UIV2_DRAME</name>
<evidence type="ECO:0000313" key="4">
    <source>
        <dbReference type="WBParaSite" id="DME_0000755201-mRNA-1"/>
    </source>
</evidence>
<evidence type="ECO:0000313" key="3">
    <source>
        <dbReference type="Proteomes" id="UP000274756"/>
    </source>
</evidence>
<organism evidence="2 4">
    <name type="scientific">Dracunculus medinensis</name>
    <name type="common">Guinea worm</name>
    <dbReference type="NCBI Taxonomy" id="318479"/>
    <lineage>
        <taxon>Eukaryota</taxon>
        <taxon>Metazoa</taxon>
        <taxon>Ecdysozoa</taxon>
        <taxon>Nematoda</taxon>
        <taxon>Chromadorea</taxon>
        <taxon>Rhabditida</taxon>
        <taxon>Spirurina</taxon>
        <taxon>Dracunculoidea</taxon>
        <taxon>Dracunculidae</taxon>
        <taxon>Dracunculus</taxon>
    </lineage>
</organism>
<evidence type="ECO:0000313" key="1">
    <source>
        <dbReference type="EMBL" id="VDN51846.1"/>
    </source>
</evidence>
<protein>
    <submittedName>
        <fullName evidence="1 4">Uncharacterized protein</fullName>
    </submittedName>
</protein>
<proteinExistence type="predicted"/>
<reference evidence="4" key="1">
    <citation type="submission" date="2017-02" db="UniProtKB">
        <authorList>
            <consortium name="WormBaseParasite"/>
        </authorList>
    </citation>
    <scope>IDENTIFICATION</scope>
</reference>
<dbReference type="WBParaSite" id="DME_0000755201-mRNA-1">
    <property type="protein sequence ID" value="DME_0000755201-mRNA-1"/>
    <property type="gene ID" value="DME_0000755201"/>
</dbReference>
<keyword evidence="3" id="KW-1185">Reference proteome</keyword>
<dbReference type="STRING" id="318479.A0A0N4UIV2"/>
<evidence type="ECO:0000313" key="2">
    <source>
        <dbReference type="Proteomes" id="UP000038040"/>
    </source>
</evidence>
<accession>A0A0N4UIV2</accession>
<dbReference type="EMBL" id="UYYG01000033">
    <property type="protein sequence ID" value="VDN51846.1"/>
    <property type="molecule type" value="Genomic_DNA"/>
</dbReference>
<dbReference type="Proteomes" id="UP000038040">
    <property type="component" value="Unplaced"/>
</dbReference>
<sequence length="171" mass="19157">MVEAANANSPASSIVLSDAIICDEESIEIVEISQQIIRNGGETIWLLLNREIDKADIFIEFDQITIPVESIRIYGKVIIFIIPIFELPDEKSSNYGENNAVFLRVNLQKIRLPLAFLSREYINGVCNHDLSNEETSSQINSLFDFASGGDPIVLLKPVIPLFKVCDKELCK</sequence>
<dbReference type="AlphaFoldDB" id="A0A0N4UIV2"/>
<gene>
    <name evidence="1" type="ORF">DME_LOCUS1819</name>
</gene>